<evidence type="ECO:0000259" key="12">
    <source>
        <dbReference type="Pfam" id="PF13609"/>
    </source>
</evidence>
<keyword evidence="8" id="KW-0626">Porin</keyword>
<gene>
    <name evidence="13" type="ORF">GBM95_09935</name>
</gene>
<reference evidence="13 14" key="1">
    <citation type="submission" date="2019-10" db="EMBL/GenBank/DDBJ databases">
        <title>Genome diversity of Sutterella seckii.</title>
        <authorList>
            <person name="Chaplin A.V."/>
            <person name="Sokolova S.R."/>
            <person name="Mosin K.A."/>
            <person name="Ivanova E.L."/>
            <person name="Kochetkova T.O."/>
            <person name="Goltsov A.Y."/>
            <person name="Trofimov D.Y."/>
            <person name="Efimov B.A."/>
        </authorList>
    </citation>
    <scope>NUCLEOTIDE SEQUENCE [LARGE SCALE GENOMIC DNA]</scope>
    <source>
        <strain evidence="13 14">ASD393</strain>
    </source>
</reference>
<feature type="chain" id="PRO_5026295926" evidence="11">
    <location>
        <begin position="22"/>
        <end position="398"/>
    </location>
</feature>
<keyword evidence="9" id="KW-0472">Membrane</keyword>
<dbReference type="PANTHER" id="PTHR34501:SF9">
    <property type="entry name" value="MAJOR OUTER MEMBRANE PROTEIN P.IA"/>
    <property type="match status" value="1"/>
</dbReference>
<evidence type="ECO:0000256" key="3">
    <source>
        <dbReference type="ARBA" id="ARBA00022448"/>
    </source>
</evidence>
<evidence type="ECO:0000256" key="9">
    <source>
        <dbReference type="ARBA" id="ARBA00023136"/>
    </source>
</evidence>
<dbReference type="OrthoDB" id="8520696at2"/>
<keyword evidence="6 11" id="KW-0732">Signal</keyword>
<sequence>MFKKTLAAAAILGAFAGSAFAADVTLYGVIDTGFSYMNKSVDGSDDVNTFQMKGGQQAGNRFGLKGTEDLGNGMKVGFVLENGFDSDDGTFDTNGDNRIFGREALLFVEGAFGHVGFGRAGQLAGGAGSYALAGSNIHPFSTGWGTVGASTAVFGATAARFDNMITYKTPSFAGLTVFAQYSFDNNSQTKDLKDATAHGTEGKANVDRYYGIGAQYKAGAFEGVVIVDSINYNSQYVRGSSAQNGTYDDDALSVTLGATYNFGVVKAYLNGQYFDNSKSFGKKGAILWTASGVNGAAGNEKFNALEGYGVNLGLDVPAFGGTAKFAAGYGEAEYTDVAANAEKPELKVYQISAGYIYPLSKRTSVWAAADYASGDYNKAAKTNDTDVTEFIFGMTHKF</sequence>
<feature type="signal peptide" evidence="11">
    <location>
        <begin position="1"/>
        <end position="21"/>
    </location>
</feature>
<dbReference type="InterPro" id="IPR002299">
    <property type="entry name" value="Porin_Neis"/>
</dbReference>
<evidence type="ECO:0000256" key="8">
    <source>
        <dbReference type="ARBA" id="ARBA00023114"/>
    </source>
</evidence>
<dbReference type="InterPro" id="IPR023614">
    <property type="entry name" value="Porin_dom_sf"/>
</dbReference>
<accession>A0A6I1EI38</accession>
<keyword evidence="5" id="KW-0812">Transmembrane</keyword>
<evidence type="ECO:0000256" key="7">
    <source>
        <dbReference type="ARBA" id="ARBA00023065"/>
    </source>
</evidence>
<organism evidence="13 14">
    <name type="scientific">Sutterella seckii</name>
    <dbReference type="NCBI Taxonomy" id="1944635"/>
    <lineage>
        <taxon>Bacteria</taxon>
        <taxon>Pseudomonadati</taxon>
        <taxon>Pseudomonadota</taxon>
        <taxon>Betaproteobacteria</taxon>
        <taxon>Burkholderiales</taxon>
        <taxon>Sutterellaceae</taxon>
        <taxon>Sutterella</taxon>
    </lineage>
</organism>
<evidence type="ECO:0000256" key="11">
    <source>
        <dbReference type="SAM" id="SignalP"/>
    </source>
</evidence>
<dbReference type="PRINTS" id="PR00182">
    <property type="entry name" value="ECOLNEIPORIN"/>
</dbReference>
<dbReference type="Proteomes" id="UP000430564">
    <property type="component" value="Unassembled WGS sequence"/>
</dbReference>
<dbReference type="EMBL" id="WEHX01000093">
    <property type="protein sequence ID" value="KAB7654908.1"/>
    <property type="molecule type" value="Genomic_DNA"/>
</dbReference>
<dbReference type="AlphaFoldDB" id="A0A6I1EI38"/>
<evidence type="ECO:0000256" key="5">
    <source>
        <dbReference type="ARBA" id="ARBA00022692"/>
    </source>
</evidence>
<dbReference type="GO" id="GO:0015288">
    <property type="term" value="F:porin activity"/>
    <property type="evidence" value="ECO:0007669"/>
    <property type="project" value="UniProtKB-KW"/>
</dbReference>
<dbReference type="GO" id="GO:0009279">
    <property type="term" value="C:cell outer membrane"/>
    <property type="evidence" value="ECO:0007669"/>
    <property type="project" value="UniProtKB-SubCell"/>
</dbReference>
<evidence type="ECO:0000313" key="13">
    <source>
        <dbReference type="EMBL" id="KAB7654908.1"/>
    </source>
</evidence>
<evidence type="ECO:0000256" key="4">
    <source>
        <dbReference type="ARBA" id="ARBA00022452"/>
    </source>
</evidence>
<keyword evidence="3" id="KW-0813">Transport</keyword>
<keyword evidence="4" id="KW-1134">Transmembrane beta strand</keyword>
<dbReference type="Pfam" id="PF13609">
    <property type="entry name" value="Porin_4"/>
    <property type="match status" value="1"/>
</dbReference>
<keyword evidence="7" id="KW-0406">Ion transport</keyword>
<dbReference type="InterPro" id="IPR033900">
    <property type="entry name" value="Gram_neg_porin_domain"/>
</dbReference>
<evidence type="ECO:0000256" key="2">
    <source>
        <dbReference type="ARBA" id="ARBA00011233"/>
    </source>
</evidence>
<comment type="subcellular location">
    <subcellularLocation>
        <location evidence="1">Cell outer membrane</location>
        <topology evidence="1">Multi-pass membrane protein</topology>
    </subcellularLocation>
</comment>
<feature type="domain" description="Porin" evidence="12">
    <location>
        <begin position="8"/>
        <end position="374"/>
    </location>
</feature>
<dbReference type="InterPro" id="IPR001702">
    <property type="entry name" value="Porin_Gram-ve"/>
</dbReference>
<dbReference type="GO" id="GO:0046930">
    <property type="term" value="C:pore complex"/>
    <property type="evidence" value="ECO:0007669"/>
    <property type="project" value="UniProtKB-KW"/>
</dbReference>
<dbReference type="GO" id="GO:0034220">
    <property type="term" value="P:monoatomic ion transmembrane transport"/>
    <property type="evidence" value="ECO:0007669"/>
    <property type="project" value="InterPro"/>
</dbReference>
<comment type="subunit">
    <text evidence="2">Homotrimer.</text>
</comment>
<dbReference type="PANTHER" id="PTHR34501">
    <property type="entry name" value="PROTEIN YDDL-RELATED"/>
    <property type="match status" value="1"/>
</dbReference>
<comment type="caution">
    <text evidence="13">The sequence shown here is derived from an EMBL/GenBank/DDBJ whole genome shotgun (WGS) entry which is preliminary data.</text>
</comment>
<dbReference type="CDD" id="cd00342">
    <property type="entry name" value="gram_neg_porins"/>
    <property type="match status" value="1"/>
</dbReference>
<dbReference type="Gene3D" id="2.40.160.10">
    <property type="entry name" value="Porin"/>
    <property type="match status" value="1"/>
</dbReference>
<dbReference type="PRINTS" id="PR00184">
    <property type="entry name" value="NEISSPPORIN"/>
</dbReference>
<proteinExistence type="predicted"/>
<evidence type="ECO:0000313" key="14">
    <source>
        <dbReference type="Proteomes" id="UP000430564"/>
    </source>
</evidence>
<evidence type="ECO:0000256" key="1">
    <source>
        <dbReference type="ARBA" id="ARBA00004571"/>
    </source>
</evidence>
<name>A0A6I1EI38_9BURK</name>
<dbReference type="RefSeq" id="WP_152158954.1">
    <property type="nucleotide sequence ID" value="NZ_WEHX01000093.1"/>
</dbReference>
<dbReference type="InterPro" id="IPR050298">
    <property type="entry name" value="Gram-neg_bact_OMP"/>
</dbReference>
<keyword evidence="10" id="KW-0998">Cell outer membrane</keyword>
<evidence type="ECO:0000256" key="6">
    <source>
        <dbReference type="ARBA" id="ARBA00022729"/>
    </source>
</evidence>
<protein>
    <submittedName>
        <fullName evidence="13">Porin</fullName>
    </submittedName>
</protein>
<dbReference type="SUPFAM" id="SSF56935">
    <property type="entry name" value="Porins"/>
    <property type="match status" value="1"/>
</dbReference>
<evidence type="ECO:0000256" key="10">
    <source>
        <dbReference type="ARBA" id="ARBA00023237"/>
    </source>
</evidence>